<keyword evidence="3" id="KW-1185">Reference proteome</keyword>
<evidence type="ECO:0000313" key="1">
    <source>
        <dbReference type="EMBL" id="CTR10959.1"/>
    </source>
</evidence>
<dbReference type="PANTHER" id="PTHR13318">
    <property type="entry name" value="PARTNER OF PAIRED, ISOFORM B-RELATED"/>
    <property type="match status" value="1"/>
</dbReference>
<dbReference type="SUPFAM" id="SSF52047">
    <property type="entry name" value="RNI-like"/>
    <property type="match status" value="2"/>
</dbReference>
<dbReference type="Proteomes" id="UP000199069">
    <property type="component" value="Unassembled WGS sequence"/>
</dbReference>
<dbReference type="PANTHER" id="PTHR13318:SF169">
    <property type="entry name" value="F-BOX AND LEUCINE-RICH REPEAT PROTEIN 9"/>
    <property type="match status" value="1"/>
</dbReference>
<sequence>MSRLSLAQTLPPELLARIFGWLVEIRSREISGARTKRNFTLVEWPITAKIPDLRDCCLVCRGWRPSAQALLFHSLRLSQVDLRLLSATLERRPHLAQAVQAIELATPSVDGRGRVAHEAWEATLTPFASCRNIRHVTFTWIPLALRKQLLDFLIPLSLESLFSDPRGWRVRGVTGRSVLSLRDLEAVAQKPTLRHLVSVSTAYPLDFDPPFPQSATSSSFLIDLSLKILHNEDVGVAPLLSLVTSTLVYLDIYTERPLTYANFGHALQNLTAVQEMRIISNCSGKQVESAWFTDILPRMASLRKLAVDADMVPCAALARVPASLQLLEYCWQGVDLIHFLHKLTNVLARMRPSYTTFRLVAYVEFEDEGDETLAHHAAAKLERVLNGIDIELDYHFDFRPRDFPPARPHLARAVQAIELAVPQVDEQSGWVDHQNWEAALKPFTACPSIRHVSLAWIPLASRTLFMDFLTPLDLVSLVSDARGWSNRGVTGKSVLSMDDLVQVSQKPTLRLLESRCTPYPLVFEPPFVRSAAATSFLTTLHLNIFHNDGVGVAPLLTLAASTLARLDISSESPLTHSNFGHALQHLTALREMRIYCNPSVEEAGYDWFVQTIPRVASLKKLAVNCEMVPHLAIMRAPQRLELLEYSWQGADLVQFLRELTDVFDKAPPSYATFRLVPYVEYETDEQEMRAGEALDVFKHVLAGMNVNLDHSFSRAMSRLSLAQTLPPELLRRIFGWLAEFIAVESPRGYAERGLVAWPITSQIPDLRHAALVCRPWANPAQIMLFRALGSAAPYRNSLATTLASRPDLASAVRACVVFLHEDFDWEERSQKTLAVLALCVNLRHLSIGNIAASGRARLIGLIDSAPLESLEVVNPSGKVFGRLSPATLSPLDFCCFAQKPTLRSYSLNFEPHLDECAAPFAPVPGRNSHITSFSVILRSTAGINRLLAMMSSTLRQLDISAEIPLGRADLAASLASLPLLEELQIDLNHDEQDDEARCWLPDVLPSMGRLKKLSVSSRFAKPCILQQASSALQYFEFIDYCILTTWRINEVQAAIEGCTAKPPARFVLRLGDEDEETEEENELFAVTQAALRGKGVELERRYDLKFTVPQPAFISFF</sequence>
<reference evidence="2 4" key="2">
    <citation type="journal article" date="2018" name="Elife">
        <title>Functional genomics of lipid metabolism in the oleaginous yeast Rhodosporidium toruloides.</title>
        <authorList>
            <person name="Coradetti S.T."/>
            <person name="Pinel D."/>
            <person name="Geiselman G."/>
            <person name="Ito M."/>
            <person name="Mondo S."/>
            <person name="Reilly M.C."/>
            <person name="Cheng Y.F."/>
            <person name="Bauer S."/>
            <person name="Grigoriev I."/>
            <person name="Gladden J.M."/>
            <person name="Simmons B.A."/>
            <person name="Brem R."/>
            <person name="Arkin A.P."/>
            <person name="Skerker J.M."/>
        </authorList>
    </citation>
    <scope>NUCLEOTIDE SEQUENCE [LARGE SCALE GENOMIC DNA]</scope>
    <source>
        <strain evidence="2 4">NBRC 0880</strain>
    </source>
</reference>
<name>A0A0K3CMS0_RHOTO</name>
<accession>A0A0K3CMS0</accession>
<dbReference type="InterPro" id="IPR032675">
    <property type="entry name" value="LRR_dom_sf"/>
</dbReference>
<gene>
    <name evidence="1" type="primary">FGENESH: predicted gene_15.101</name>
    <name evidence="2" type="ORF">AAT19DRAFT_11168</name>
    <name evidence="1" type="ORF">BN2166_0068200</name>
</gene>
<dbReference type="AlphaFoldDB" id="A0A0K3CMS0"/>
<dbReference type="GO" id="GO:0031146">
    <property type="term" value="P:SCF-dependent proteasomal ubiquitin-dependent protein catabolic process"/>
    <property type="evidence" value="ECO:0007669"/>
    <property type="project" value="TreeGrafter"/>
</dbReference>
<dbReference type="GO" id="GO:0019005">
    <property type="term" value="C:SCF ubiquitin ligase complex"/>
    <property type="evidence" value="ECO:0007669"/>
    <property type="project" value="TreeGrafter"/>
</dbReference>
<evidence type="ECO:0000313" key="2">
    <source>
        <dbReference type="EMBL" id="PRQ70419.1"/>
    </source>
</evidence>
<protein>
    <submittedName>
        <fullName evidence="1 2">Proteophosphoglycan ppg4</fullName>
    </submittedName>
</protein>
<dbReference type="EMBL" id="LCTV02000015">
    <property type="protein sequence ID" value="PRQ70419.1"/>
    <property type="molecule type" value="Genomic_DNA"/>
</dbReference>
<dbReference type="Proteomes" id="UP000239560">
    <property type="component" value="Unassembled WGS sequence"/>
</dbReference>
<evidence type="ECO:0000313" key="3">
    <source>
        <dbReference type="Proteomes" id="UP000199069"/>
    </source>
</evidence>
<organism evidence="1 3">
    <name type="scientific">Rhodotorula toruloides</name>
    <name type="common">Yeast</name>
    <name type="synonym">Rhodosporidium toruloides</name>
    <dbReference type="NCBI Taxonomy" id="5286"/>
    <lineage>
        <taxon>Eukaryota</taxon>
        <taxon>Fungi</taxon>
        <taxon>Dikarya</taxon>
        <taxon>Basidiomycota</taxon>
        <taxon>Pucciniomycotina</taxon>
        <taxon>Microbotryomycetes</taxon>
        <taxon>Sporidiobolales</taxon>
        <taxon>Sporidiobolaceae</taxon>
        <taxon>Rhodotorula</taxon>
    </lineage>
</organism>
<evidence type="ECO:0000313" key="4">
    <source>
        <dbReference type="Proteomes" id="UP000239560"/>
    </source>
</evidence>
<proteinExistence type="predicted"/>
<dbReference type="OrthoDB" id="2531770at2759"/>
<dbReference type="EMBL" id="CWKI01000015">
    <property type="protein sequence ID" value="CTR10959.1"/>
    <property type="molecule type" value="Genomic_DNA"/>
</dbReference>
<reference evidence="1 3" key="1">
    <citation type="submission" date="2015-07" db="EMBL/GenBank/DDBJ databases">
        <authorList>
            <person name="Cajimat M.N.B."/>
            <person name="Milazzo M.L."/>
            <person name="Fulhorst C.F."/>
        </authorList>
    </citation>
    <scope>NUCLEOTIDE SEQUENCE [LARGE SCALE GENOMIC DNA]</scope>
    <source>
        <strain evidence="1">Single colony</strain>
    </source>
</reference>
<dbReference type="Gene3D" id="3.80.10.10">
    <property type="entry name" value="Ribonuclease Inhibitor"/>
    <property type="match status" value="2"/>
</dbReference>